<sequence>MSLSSEAKKHLCESLYQQCLNQKLAKYNEAKKLFMSLTDLDYKPGHREHTYYKYLLSSDNKNDTTLLEAYHPEEIYFQYIIRIEEKGFTLVEHPSKVYKILDSYEYIDRNQPLRPILDIDARQKPDPTNSELPSLDSEKISREDLMSKILIAYIDALSLIPE</sequence>
<reference evidence="1" key="1">
    <citation type="submission" date="2021-06" db="EMBL/GenBank/DDBJ databases">
        <authorList>
            <person name="Kallberg Y."/>
            <person name="Tangrot J."/>
            <person name="Rosling A."/>
        </authorList>
    </citation>
    <scope>NUCLEOTIDE SEQUENCE</scope>
    <source>
        <strain evidence="1">MA461A</strain>
    </source>
</reference>
<protein>
    <submittedName>
        <fullName evidence="1">16775_t:CDS:1</fullName>
    </submittedName>
</protein>
<comment type="caution">
    <text evidence="1">The sequence shown here is derived from an EMBL/GenBank/DDBJ whole genome shotgun (WGS) entry which is preliminary data.</text>
</comment>
<dbReference type="EMBL" id="CAJVQC010041111">
    <property type="protein sequence ID" value="CAG8772275.1"/>
    <property type="molecule type" value="Genomic_DNA"/>
</dbReference>
<keyword evidence="2" id="KW-1185">Reference proteome</keyword>
<organism evidence="1 2">
    <name type="scientific">Racocetra persica</name>
    <dbReference type="NCBI Taxonomy" id="160502"/>
    <lineage>
        <taxon>Eukaryota</taxon>
        <taxon>Fungi</taxon>
        <taxon>Fungi incertae sedis</taxon>
        <taxon>Mucoromycota</taxon>
        <taxon>Glomeromycotina</taxon>
        <taxon>Glomeromycetes</taxon>
        <taxon>Diversisporales</taxon>
        <taxon>Gigasporaceae</taxon>
        <taxon>Racocetra</taxon>
    </lineage>
</organism>
<evidence type="ECO:0000313" key="1">
    <source>
        <dbReference type="EMBL" id="CAG8772275.1"/>
    </source>
</evidence>
<proteinExistence type="predicted"/>
<evidence type="ECO:0000313" key="2">
    <source>
        <dbReference type="Proteomes" id="UP000789920"/>
    </source>
</evidence>
<feature type="non-terminal residue" evidence="1">
    <location>
        <position position="162"/>
    </location>
</feature>
<dbReference type="Proteomes" id="UP000789920">
    <property type="component" value="Unassembled WGS sequence"/>
</dbReference>
<accession>A0ACA9R157</accession>
<gene>
    <name evidence="1" type="ORF">RPERSI_LOCUS16553</name>
</gene>
<name>A0ACA9R157_9GLOM</name>